<gene>
    <name evidence="1" type="ORF">FAZ95_32315</name>
</gene>
<dbReference type="RefSeq" id="WP_137336469.1">
    <property type="nucleotide sequence ID" value="NZ_CP040078.1"/>
</dbReference>
<organism evidence="1 2">
    <name type="scientific">Trinickia violacea</name>
    <dbReference type="NCBI Taxonomy" id="2571746"/>
    <lineage>
        <taxon>Bacteria</taxon>
        <taxon>Pseudomonadati</taxon>
        <taxon>Pseudomonadota</taxon>
        <taxon>Betaproteobacteria</taxon>
        <taxon>Burkholderiales</taxon>
        <taxon>Burkholderiaceae</taxon>
        <taxon>Trinickia</taxon>
    </lineage>
</organism>
<protein>
    <submittedName>
        <fullName evidence="1">Uncharacterized protein</fullName>
    </submittedName>
</protein>
<dbReference type="KEGG" id="tvl:FAZ95_32315"/>
<proteinExistence type="predicted"/>
<evidence type="ECO:0000313" key="1">
    <source>
        <dbReference type="EMBL" id="QCP53700.1"/>
    </source>
</evidence>
<dbReference type="SUPFAM" id="SSF46785">
    <property type="entry name" value="Winged helix' DNA-binding domain"/>
    <property type="match status" value="1"/>
</dbReference>
<dbReference type="AlphaFoldDB" id="A0A4V1EIG6"/>
<keyword evidence="2" id="KW-1185">Reference proteome</keyword>
<evidence type="ECO:0000313" key="2">
    <source>
        <dbReference type="Proteomes" id="UP000298656"/>
    </source>
</evidence>
<dbReference type="Proteomes" id="UP000298656">
    <property type="component" value="Chromosome 2"/>
</dbReference>
<name>A0A4V1EIG6_9BURK</name>
<dbReference type="EMBL" id="CP040078">
    <property type="protein sequence ID" value="QCP53700.1"/>
    <property type="molecule type" value="Genomic_DNA"/>
</dbReference>
<sequence>MPRTRTFSEFSAEGILSAMRPDRDYRAGFIAQSLGVSCKDVRRLLDRLVESGQLRMRFDEHSHEHRFLLRAPQSPQIAQSREIGRRLTEVLSNYENEMRERAALCMMVRRGY</sequence>
<accession>A0A4V1EIG6</accession>
<dbReference type="OrthoDB" id="9109916at2"/>
<reference evidence="1 2" key="1">
    <citation type="submission" date="2019-05" db="EMBL/GenBank/DDBJ databases">
        <title>Burkholderia sp. DHOD12, isolated from subtropical forest soil.</title>
        <authorList>
            <person name="Gao Z.-H."/>
            <person name="Qiu L.-H."/>
        </authorList>
    </citation>
    <scope>NUCLEOTIDE SEQUENCE [LARGE SCALE GENOMIC DNA]</scope>
    <source>
        <strain evidence="1 2">DHOD12</strain>
    </source>
</reference>
<dbReference type="InterPro" id="IPR036390">
    <property type="entry name" value="WH_DNA-bd_sf"/>
</dbReference>